<keyword evidence="2" id="KW-1185">Reference proteome</keyword>
<name>A0ABM5M5K0_MESHM</name>
<organism evidence="1 2">
    <name type="scientific">Mesomycoplasma hyorhinis (strain MCLD)</name>
    <name type="common">Mycoplasma hyorhinis</name>
    <dbReference type="NCBI Taxonomy" id="936139"/>
    <lineage>
        <taxon>Bacteria</taxon>
        <taxon>Bacillati</taxon>
        <taxon>Mycoplasmatota</taxon>
        <taxon>Mycoplasmoidales</taxon>
        <taxon>Metamycoplasmataceae</taxon>
        <taxon>Mesomycoplasma</taxon>
    </lineage>
</organism>
<sequence>MRWSSLSESEQKIQDANILKFENFFKHNRQSHFILENKKEFDNLISDILKPIFQDYLNNFFLNTNFDQVLKEYNLYYFVGEKLIYEYHVSKEDLGWWWFDSLPSKKLFFVNPQLPEMMNMRLPFTGVQISIVAFKKSEKINFF</sequence>
<evidence type="ECO:0000313" key="1">
    <source>
        <dbReference type="EMBL" id="AEC45837.1"/>
    </source>
</evidence>
<protein>
    <submittedName>
        <fullName evidence="1">Uncharacterized protein</fullName>
    </submittedName>
</protein>
<dbReference type="EMBL" id="CP002669">
    <property type="protein sequence ID" value="AEC45837.1"/>
    <property type="molecule type" value="Genomic_DNA"/>
</dbReference>
<evidence type="ECO:0000313" key="2">
    <source>
        <dbReference type="Proteomes" id="UP000008738"/>
    </source>
</evidence>
<gene>
    <name evidence="1" type="ordered locus">SRH_01365</name>
</gene>
<dbReference type="RefSeq" id="WP_014582603.1">
    <property type="nucleotide sequence ID" value="NC_017519.1"/>
</dbReference>
<accession>A0ABM5M5K0</accession>
<dbReference type="Proteomes" id="UP000008738">
    <property type="component" value="Chromosome"/>
</dbReference>
<proteinExistence type="predicted"/>
<reference evidence="1 2" key="1">
    <citation type="journal article" date="2011" name="J. Bacteriol.">
        <title>Genome analysis of a Mycoplasma hyorhinis strain derived from a primary human melanoma cell line.</title>
        <authorList>
            <person name="Kornspan J.D."/>
            <person name="Lysnyansky I."/>
            <person name="Kahan T."/>
            <person name="Herrmann R."/>
            <person name="Rottem S."/>
            <person name="Nir-Paz R."/>
        </authorList>
    </citation>
    <scope>NUCLEOTIDE SEQUENCE [LARGE SCALE GENOMIC DNA]</scope>
    <source>
        <strain evidence="1 2">MCLD</strain>
    </source>
</reference>